<protein>
    <submittedName>
        <fullName evidence="10">Major facilitator family transporter</fullName>
    </submittedName>
</protein>
<dbReference type="PROSITE" id="PS50850">
    <property type="entry name" value="MFS"/>
    <property type="match status" value="1"/>
</dbReference>
<sequence length="429" mass="46314">MELSHTFVAPRPLASQDAKTLALASLGGALEFYDFVIFVFFTSALGHLFFPPDMPEWLGQLQTFGIFAAGYLFRPLGGIVMAHFGDKFGRKRMFTLSVALMAVPTLMIGLLPTYQTLAYGAPLLLLLMRIMQGIAIGGEVPGAWVFVSEHVPFKRIGLACSLLTMGLSAGILLGSVVATSVNTAYSKEEILEFAWRIPFLLGGVFGLAVVYLRRWLQETPVFEEISHLKQISKLPIKDLVEGNRADIVISVFVSWLITACVVVIMLMTPTLLSRIYQIPMVQTIQANTAATIGLCFGVITMGLACDRFGPSRVAAVGVPCLIAAFYGLYVGVGIHPEWLMPLYAIAGFAAGIVSIVPIVMIRSFPAAVRFTGISVCYNVTYAVAGGLTPVVIPLLSQVTPLAPAHYVALATFCGMVAAIVHGKRTKDRF</sequence>
<feature type="transmembrane region" description="Helical" evidence="8">
    <location>
        <begin position="21"/>
        <end position="41"/>
    </location>
</feature>
<evidence type="ECO:0000256" key="8">
    <source>
        <dbReference type="SAM" id="Phobius"/>
    </source>
</evidence>
<feature type="transmembrane region" description="Helical" evidence="8">
    <location>
        <begin position="312"/>
        <end position="332"/>
    </location>
</feature>
<feature type="transmembrane region" description="Helical" evidence="8">
    <location>
        <begin position="284"/>
        <end position="305"/>
    </location>
</feature>
<keyword evidence="5" id="KW-0769">Symport</keyword>
<dbReference type="InterPro" id="IPR020846">
    <property type="entry name" value="MFS_dom"/>
</dbReference>
<proteinExistence type="predicted"/>
<keyword evidence="6 8" id="KW-1133">Transmembrane helix</keyword>
<feature type="transmembrane region" description="Helical" evidence="8">
    <location>
        <begin position="247"/>
        <end position="272"/>
    </location>
</feature>
<dbReference type="Gene3D" id="1.20.1250.20">
    <property type="entry name" value="MFS general substrate transporter like domains"/>
    <property type="match status" value="1"/>
</dbReference>
<evidence type="ECO:0000256" key="4">
    <source>
        <dbReference type="ARBA" id="ARBA00022692"/>
    </source>
</evidence>
<feature type="transmembrane region" description="Helical" evidence="8">
    <location>
        <begin position="94"/>
        <end position="114"/>
    </location>
</feature>
<dbReference type="SUPFAM" id="SSF103473">
    <property type="entry name" value="MFS general substrate transporter"/>
    <property type="match status" value="1"/>
</dbReference>
<keyword evidence="7 8" id="KW-0472">Membrane</keyword>
<keyword evidence="3" id="KW-1003">Cell membrane</keyword>
<comment type="subcellular location">
    <subcellularLocation>
        <location evidence="1">Cell membrane</location>
        <topology evidence="1">Multi-pass membrane protein</topology>
    </subcellularLocation>
</comment>
<dbReference type="GO" id="GO:0015293">
    <property type="term" value="F:symporter activity"/>
    <property type="evidence" value="ECO:0007669"/>
    <property type="project" value="UniProtKB-KW"/>
</dbReference>
<feature type="transmembrane region" description="Helical" evidence="8">
    <location>
        <begin position="61"/>
        <end position="82"/>
    </location>
</feature>
<dbReference type="GO" id="GO:0005886">
    <property type="term" value="C:plasma membrane"/>
    <property type="evidence" value="ECO:0007669"/>
    <property type="project" value="UniProtKB-SubCell"/>
</dbReference>
<dbReference type="InterPro" id="IPR051084">
    <property type="entry name" value="H+-coupled_symporters"/>
</dbReference>
<feature type="transmembrane region" description="Helical" evidence="8">
    <location>
        <begin position="338"/>
        <end position="361"/>
    </location>
</feature>
<feature type="transmembrane region" description="Helical" evidence="8">
    <location>
        <begin position="373"/>
        <end position="395"/>
    </location>
</feature>
<feature type="domain" description="Major facilitator superfamily (MFS) profile" evidence="9">
    <location>
        <begin position="20"/>
        <end position="426"/>
    </location>
</feature>
<feature type="transmembrane region" description="Helical" evidence="8">
    <location>
        <begin position="193"/>
        <end position="212"/>
    </location>
</feature>
<accession>A0A212K5X4</accession>
<dbReference type="FunFam" id="1.20.1250.20:FF:000001">
    <property type="entry name" value="Dicarboxylate MFS transporter"/>
    <property type="match status" value="1"/>
</dbReference>
<name>A0A212K5X4_9PROT</name>
<organism evidence="10">
    <name type="scientific">uncultured Alphaproteobacteria bacterium</name>
    <dbReference type="NCBI Taxonomy" id="91750"/>
    <lineage>
        <taxon>Bacteria</taxon>
        <taxon>Pseudomonadati</taxon>
        <taxon>Pseudomonadota</taxon>
        <taxon>Alphaproteobacteria</taxon>
        <taxon>environmental samples</taxon>
    </lineage>
</organism>
<reference evidence="10" key="1">
    <citation type="submission" date="2016-04" db="EMBL/GenBank/DDBJ databases">
        <authorList>
            <person name="Evans L.H."/>
            <person name="Alamgir A."/>
            <person name="Owens N."/>
            <person name="Weber N.D."/>
            <person name="Virtaneva K."/>
            <person name="Barbian K."/>
            <person name="Babar A."/>
            <person name="Rosenke K."/>
        </authorList>
    </citation>
    <scope>NUCLEOTIDE SEQUENCE</scope>
    <source>
        <strain evidence="10">86</strain>
    </source>
</reference>
<dbReference type="PANTHER" id="PTHR43528">
    <property type="entry name" value="ALPHA-KETOGLUTARATE PERMEASE"/>
    <property type="match status" value="1"/>
</dbReference>
<dbReference type="Pfam" id="PF07690">
    <property type="entry name" value="MFS_1"/>
    <property type="match status" value="1"/>
</dbReference>
<feature type="transmembrane region" description="Helical" evidence="8">
    <location>
        <begin position="126"/>
        <end position="147"/>
    </location>
</feature>
<keyword evidence="2" id="KW-0813">Transport</keyword>
<feature type="transmembrane region" description="Helical" evidence="8">
    <location>
        <begin position="159"/>
        <end position="181"/>
    </location>
</feature>
<dbReference type="EMBL" id="FLUO01000001">
    <property type="protein sequence ID" value="SBW07007.1"/>
    <property type="molecule type" value="Genomic_DNA"/>
</dbReference>
<evidence type="ECO:0000256" key="3">
    <source>
        <dbReference type="ARBA" id="ARBA00022475"/>
    </source>
</evidence>
<evidence type="ECO:0000256" key="6">
    <source>
        <dbReference type="ARBA" id="ARBA00022989"/>
    </source>
</evidence>
<feature type="transmembrane region" description="Helical" evidence="8">
    <location>
        <begin position="401"/>
        <end position="420"/>
    </location>
</feature>
<dbReference type="InterPro" id="IPR011701">
    <property type="entry name" value="MFS"/>
</dbReference>
<evidence type="ECO:0000313" key="10">
    <source>
        <dbReference type="EMBL" id="SBW07007.1"/>
    </source>
</evidence>
<evidence type="ECO:0000256" key="7">
    <source>
        <dbReference type="ARBA" id="ARBA00023136"/>
    </source>
</evidence>
<evidence type="ECO:0000256" key="1">
    <source>
        <dbReference type="ARBA" id="ARBA00004651"/>
    </source>
</evidence>
<evidence type="ECO:0000256" key="2">
    <source>
        <dbReference type="ARBA" id="ARBA00022448"/>
    </source>
</evidence>
<evidence type="ECO:0000256" key="5">
    <source>
        <dbReference type="ARBA" id="ARBA00022847"/>
    </source>
</evidence>
<dbReference type="InterPro" id="IPR036259">
    <property type="entry name" value="MFS_trans_sf"/>
</dbReference>
<gene>
    <name evidence="10" type="ORF">KL86APRO_12187</name>
</gene>
<keyword evidence="4 8" id="KW-0812">Transmembrane</keyword>
<evidence type="ECO:0000259" key="9">
    <source>
        <dbReference type="PROSITE" id="PS50850"/>
    </source>
</evidence>
<dbReference type="AlphaFoldDB" id="A0A212K5X4"/>
<dbReference type="PANTHER" id="PTHR43528:SF7">
    <property type="entry name" value="MFS TRANSPORTER"/>
    <property type="match status" value="1"/>
</dbReference>